<name>A0ABV9BEW7_9ACTN</name>
<feature type="region of interest" description="Disordered" evidence="1">
    <location>
        <begin position="1"/>
        <end position="24"/>
    </location>
</feature>
<dbReference type="RefSeq" id="WP_417922473.1">
    <property type="nucleotide sequence ID" value="NZ_JBHSFS010000002.1"/>
</dbReference>
<evidence type="ECO:0000313" key="2">
    <source>
        <dbReference type="EMBL" id="MFC4512555.1"/>
    </source>
</evidence>
<dbReference type="Proteomes" id="UP001595990">
    <property type="component" value="Unassembled WGS sequence"/>
</dbReference>
<reference evidence="3" key="1">
    <citation type="journal article" date="2019" name="Int. J. Syst. Evol. Microbiol.">
        <title>The Global Catalogue of Microorganisms (GCM) 10K type strain sequencing project: providing services to taxonomists for standard genome sequencing and annotation.</title>
        <authorList>
            <consortium name="The Broad Institute Genomics Platform"/>
            <consortium name="The Broad Institute Genome Sequencing Center for Infectious Disease"/>
            <person name="Wu L."/>
            <person name="Ma J."/>
        </authorList>
    </citation>
    <scope>NUCLEOTIDE SEQUENCE [LARGE SCALE GENOMIC DNA]</scope>
    <source>
        <strain evidence="3">CECT 8064</strain>
    </source>
</reference>
<evidence type="ECO:0000256" key="1">
    <source>
        <dbReference type="SAM" id="MobiDB-lite"/>
    </source>
</evidence>
<gene>
    <name evidence="2" type="ORF">ACFPEN_06370</name>
</gene>
<sequence length="65" mass="7202">MTKPTPEQIQEAGRQLQRGGLLGRGSSKFADKVVQQAEEAGMDGRQIAFEILSAAADYQPRRWAR</sequence>
<proteinExistence type="predicted"/>
<evidence type="ECO:0000313" key="3">
    <source>
        <dbReference type="Proteomes" id="UP001595990"/>
    </source>
</evidence>
<comment type="caution">
    <text evidence="2">The sequence shown here is derived from an EMBL/GenBank/DDBJ whole genome shotgun (WGS) entry which is preliminary data.</text>
</comment>
<dbReference type="EMBL" id="JBHSFS010000002">
    <property type="protein sequence ID" value="MFC4512555.1"/>
    <property type="molecule type" value="Genomic_DNA"/>
</dbReference>
<organism evidence="2 3">
    <name type="scientific">Streptomyces ehimensis</name>
    <dbReference type="NCBI Taxonomy" id="68195"/>
    <lineage>
        <taxon>Bacteria</taxon>
        <taxon>Bacillati</taxon>
        <taxon>Actinomycetota</taxon>
        <taxon>Actinomycetes</taxon>
        <taxon>Kitasatosporales</taxon>
        <taxon>Streptomycetaceae</taxon>
        <taxon>Streptomyces</taxon>
    </lineage>
</organism>
<accession>A0ABV9BEW7</accession>
<keyword evidence="3" id="KW-1185">Reference proteome</keyword>
<protein>
    <submittedName>
        <fullName evidence="2">Uncharacterized protein</fullName>
    </submittedName>
</protein>